<evidence type="ECO:0000313" key="2">
    <source>
        <dbReference type="EMBL" id="KAK9424984.1"/>
    </source>
</evidence>
<comment type="caution">
    <text evidence="2">The sequence shown here is derived from an EMBL/GenBank/DDBJ whole genome shotgun (WGS) entry which is preliminary data.</text>
</comment>
<dbReference type="EMBL" id="JARVKF010000025">
    <property type="protein sequence ID" value="KAK9424984.1"/>
    <property type="molecule type" value="Genomic_DNA"/>
</dbReference>
<feature type="region of interest" description="Disordered" evidence="1">
    <location>
        <begin position="539"/>
        <end position="565"/>
    </location>
</feature>
<dbReference type="PANTHER" id="PTHR36847:SF1">
    <property type="entry name" value="AMIDOLIGASE ENZYME"/>
    <property type="match status" value="1"/>
</dbReference>
<organism evidence="2 3">
    <name type="scientific">Seiridium unicorne</name>
    <dbReference type="NCBI Taxonomy" id="138068"/>
    <lineage>
        <taxon>Eukaryota</taxon>
        <taxon>Fungi</taxon>
        <taxon>Dikarya</taxon>
        <taxon>Ascomycota</taxon>
        <taxon>Pezizomycotina</taxon>
        <taxon>Sordariomycetes</taxon>
        <taxon>Xylariomycetidae</taxon>
        <taxon>Amphisphaeriales</taxon>
        <taxon>Sporocadaceae</taxon>
        <taxon>Seiridium</taxon>
    </lineage>
</organism>
<reference evidence="2 3" key="1">
    <citation type="journal article" date="2024" name="J. Plant Pathol.">
        <title>Sequence and assembly of the genome of Seiridium unicorne, isolate CBS 538.82, causal agent of cypress canker disease.</title>
        <authorList>
            <person name="Scali E."/>
            <person name="Rocca G.D."/>
            <person name="Danti R."/>
            <person name="Garbelotto M."/>
            <person name="Barberini S."/>
            <person name="Baroncelli R."/>
            <person name="Emiliani G."/>
        </authorList>
    </citation>
    <scope>NUCLEOTIDE SEQUENCE [LARGE SCALE GENOMIC DNA]</scope>
    <source>
        <strain evidence="2 3">BM-138-508</strain>
    </source>
</reference>
<sequence length="565" mass="62956">MADHHMHDGDVSRSMTLEEWNLTHGNRLMTPEEFHTALGEAITDMAYEEYRDEFLAAHAVNDDPPVLDDGLSTPDSDIDIMLHSDQPGVDSDPSMPDYSKVDWSQLKDSNPFAPEKWAADLNFRQVVAIEAHAAHVEIAAPAQAVPPKPAVPEPESPMTFGVEIEFFGFYKVLRQYQKFEDQEIISRNGSGYVLIPSDGDESTALNSMIQSLRDLGLDINNYDAEQAVPVPPPGAPPATRYSANSRDPIYHRWTLRWDSSLSLKAGVDGHMVGTGVDPWIRTTCAMPLELISPAMRATPESFQEVMRVVNMVKQQFKMHINPSCGMHVHVGMGPDRIGPAPLRRMACVIWTIDAIMNEIHPSHRHANNQCARNRQHCQLARGMTAAEAMDGVLSRFDPIQDISIDEGLDELKKCTTSGQIGRLMYMHYMASAAYQFDSYYPLGRTAAEDEAKKPTIEFRQAAGSINPDWIARWIYICVRVCEWAAVDMDWNLLDQVALRCNNVEANPQTYAGPLREFLEAIGCGDPADYIESTTHDQRVNMAGPTVDPPPSPPAFDTPTPIQRPS</sequence>
<dbReference type="PANTHER" id="PTHR36847">
    <property type="entry name" value="AMIDOLIGASE ENZYME"/>
    <property type="match status" value="1"/>
</dbReference>
<name>A0ABR2VDJ6_9PEZI</name>
<feature type="compositionally biased region" description="Pro residues" evidence="1">
    <location>
        <begin position="546"/>
        <end position="565"/>
    </location>
</feature>
<evidence type="ECO:0000256" key="1">
    <source>
        <dbReference type="SAM" id="MobiDB-lite"/>
    </source>
</evidence>
<accession>A0ABR2VDJ6</accession>
<protein>
    <submittedName>
        <fullName evidence="2">Amidoligase enzyme-domain-containing protein</fullName>
    </submittedName>
</protein>
<dbReference type="Pfam" id="PF12224">
    <property type="entry name" value="Amidoligase_2"/>
    <property type="match status" value="1"/>
</dbReference>
<dbReference type="InterPro" id="IPR022025">
    <property type="entry name" value="Amidoligase_2"/>
</dbReference>
<dbReference type="Proteomes" id="UP001408356">
    <property type="component" value="Unassembled WGS sequence"/>
</dbReference>
<keyword evidence="3" id="KW-1185">Reference proteome</keyword>
<evidence type="ECO:0000313" key="3">
    <source>
        <dbReference type="Proteomes" id="UP001408356"/>
    </source>
</evidence>
<proteinExistence type="predicted"/>
<gene>
    <name evidence="2" type="ORF">SUNI508_13235</name>
</gene>